<organism evidence="1 2">
    <name type="scientific">Legionella cardiaca</name>
    <dbReference type="NCBI Taxonomy" id="1071983"/>
    <lineage>
        <taxon>Bacteria</taxon>
        <taxon>Pseudomonadati</taxon>
        <taxon>Pseudomonadota</taxon>
        <taxon>Gammaproteobacteria</taxon>
        <taxon>Legionellales</taxon>
        <taxon>Legionellaceae</taxon>
        <taxon>Legionella</taxon>
    </lineage>
</organism>
<evidence type="ECO:0000313" key="1">
    <source>
        <dbReference type="EMBL" id="WED41771.1"/>
    </source>
</evidence>
<name>A0ABY8AND7_9GAMM</name>
<evidence type="ECO:0008006" key="3">
    <source>
        <dbReference type="Google" id="ProtNLM"/>
    </source>
</evidence>
<protein>
    <recommendedName>
        <fullName evidence="3">Dot/Icm T4SS effector</fullName>
    </recommendedName>
</protein>
<dbReference type="EMBL" id="CP119078">
    <property type="protein sequence ID" value="WED41771.1"/>
    <property type="molecule type" value="Genomic_DNA"/>
</dbReference>
<reference evidence="1 2" key="1">
    <citation type="submission" date="2023-02" db="EMBL/GenBank/DDBJ databases">
        <title>Genome Sequence of L. cardiaca H63T.</title>
        <authorList>
            <person name="Lopez A.E."/>
            <person name="Cianciotto N.P."/>
        </authorList>
    </citation>
    <scope>NUCLEOTIDE SEQUENCE [LARGE SCALE GENOMIC DNA]</scope>
    <source>
        <strain evidence="1 2">H63</strain>
    </source>
</reference>
<sequence length="428" mass="49307">MHYSDCYKLIKNIKDKYLAARLKSSLKNLEKEANHPSFVTYLKTASAEKSILELRKAYDIEQLAKVRKEIKNILQSLPKDDVDHAVLEVKNVLKNIKRTAKSQMANYDAYQENGSHYAQLAQKYATHFIPFNQSNDPFKSSDFNGYCWGHTHRYGKLASKGILDSLSVASDKKLYTTFKTNWTFADILFRRVGWYFAIRQELKIKEVIWNALKQLDEKSTFNFNFLINTWGFHSTALRMVGKGIEYYDNNYGLVKFKCREDAVNFLSAHLLHQAMEMNGKVSFVTVYKLPYENLVEHDIFPDLPQAAIKREETFSAEAERMPRSPKLRETLDALSNYASELENSKDIKAKIKANELRNLFTELESLPDSKLGNRLKEILETKEHSLMINRGTGFYFFASGCKSHSTTEMLLQAIYEAATTESIPSLVV</sequence>
<dbReference type="Proteomes" id="UP001222087">
    <property type="component" value="Chromosome"/>
</dbReference>
<proteinExistence type="predicted"/>
<accession>A0ABY8AND7</accession>
<evidence type="ECO:0000313" key="2">
    <source>
        <dbReference type="Proteomes" id="UP001222087"/>
    </source>
</evidence>
<keyword evidence="2" id="KW-1185">Reference proteome</keyword>
<gene>
    <name evidence="1" type="ORF">PXX05_07440</name>
</gene>
<dbReference type="RefSeq" id="WP_275087597.1">
    <property type="nucleotide sequence ID" value="NZ_CP119078.1"/>
</dbReference>